<evidence type="ECO:0000313" key="1">
    <source>
        <dbReference type="EMBL" id="NKW11191.1"/>
    </source>
</evidence>
<dbReference type="EMBL" id="JAAXZB010000005">
    <property type="protein sequence ID" value="NKW11191.1"/>
    <property type="molecule type" value="Genomic_DNA"/>
</dbReference>
<evidence type="ECO:0000313" key="3">
    <source>
        <dbReference type="Proteomes" id="UP000558475"/>
    </source>
</evidence>
<dbReference type="AlphaFoldDB" id="A0A7X6JDH1"/>
<evidence type="ECO:0000313" key="2">
    <source>
        <dbReference type="EMBL" id="NKW11366.1"/>
    </source>
</evidence>
<sequence>MWPFGKKKVRNAPQQVPKPLVAAPSPVEIKHQAVREAISALGLIKPEAEDTIFHFLEDKMETHPQQTVAGYRKGGEQISKEVKKALGLRSNAFLSCSAYEELTEAGCAMPLKAHETVLLRATFTYMRYRSLQSIRASDLVGNKAFRG</sequence>
<name>A0A7X6JDH1_9HYPH</name>
<gene>
    <name evidence="1" type="ORF">HGG76_26655</name>
    <name evidence="2" type="ORF">HGG76_27615</name>
</gene>
<comment type="caution">
    <text evidence="1">The sequence shown here is derived from an EMBL/GenBank/DDBJ whole genome shotgun (WGS) entry which is preliminary data.</text>
</comment>
<dbReference type="Proteomes" id="UP000558475">
    <property type="component" value="Unassembled WGS sequence"/>
</dbReference>
<dbReference type="EMBL" id="JAAXZB010000005">
    <property type="protein sequence ID" value="NKW11366.1"/>
    <property type="molecule type" value="Genomic_DNA"/>
</dbReference>
<proteinExistence type="predicted"/>
<organism evidence="1 3">
    <name type="scientific">Brucella tritici</name>
    <dbReference type="NCBI Taxonomy" id="94626"/>
    <lineage>
        <taxon>Bacteria</taxon>
        <taxon>Pseudomonadati</taxon>
        <taxon>Pseudomonadota</taxon>
        <taxon>Alphaproteobacteria</taxon>
        <taxon>Hyphomicrobiales</taxon>
        <taxon>Brucellaceae</taxon>
        <taxon>Brucella/Ochrobactrum group</taxon>
        <taxon>Brucella</taxon>
    </lineage>
</organism>
<reference evidence="1 3" key="1">
    <citation type="submission" date="2020-04" db="EMBL/GenBank/DDBJ databases">
        <title>Whole genome sequencing of clinical and environmental type strains of Ochrobactrum.</title>
        <authorList>
            <person name="Dharne M."/>
        </authorList>
    </citation>
    <scope>NUCLEOTIDE SEQUENCE [LARGE SCALE GENOMIC DNA]</scope>
    <source>
        <strain evidence="1 3">DSM 13340</strain>
    </source>
</reference>
<protein>
    <submittedName>
        <fullName evidence="1">Uncharacterized protein</fullName>
    </submittedName>
</protein>
<accession>A0A7X6JDH1</accession>